<keyword evidence="2" id="KW-1185">Reference proteome</keyword>
<accession>A0A6M1PDA7</accession>
<proteinExistence type="predicted"/>
<protein>
    <submittedName>
        <fullName evidence="1">Uncharacterized protein</fullName>
    </submittedName>
</protein>
<sequence>MFDRADICVGRVYRSARGTVRRVDKIVIIGVDGRGYLFDVHYTRLGTNRRGVTCEYNFAKWAVEEVSADGTTQESVRQGAA</sequence>
<comment type="caution">
    <text evidence="1">The sequence shown here is derived from an EMBL/GenBank/DDBJ whole genome shotgun (WGS) entry which is preliminary data.</text>
</comment>
<name>A0A6M1PDA7_9BACL</name>
<dbReference type="Proteomes" id="UP000480151">
    <property type="component" value="Unassembled WGS sequence"/>
</dbReference>
<reference evidence="1 2" key="1">
    <citation type="submission" date="2020-02" db="EMBL/GenBank/DDBJ databases">
        <authorList>
            <person name="Gao J."/>
            <person name="Sun J."/>
        </authorList>
    </citation>
    <scope>NUCLEOTIDE SEQUENCE [LARGE SCALE GENOMIC DNA]</scope>
    <source>
        <strain evidence="1 2">7124</strain>
    </source>
</reference>
<organism evidence="1 2">
    <name type="scientific">Paenibacillus apii</name>
    <dbReference type="NCBI Taxonomy" id="1850370"/>
    <lineage>
        <taxon>Bacteria</taxon>
        <taxon>Bacillati</taxon>
        <taxon>Bacillota</taxon>
        <taxon>Bacilli</taxon>
        <taxon>Bacillales</taxon>
        <taxon>Paenibacillaceae</taxon>
        <taxon>Paenibacillus</taxon>
    </lineage>
</organism>
<evidence type="ECO:0000313" key="2">
    <source>
        <dbReference type="Proteomes" id="UP000480151"/>
    </source>
</evidence>
<dbReference type="RefSeq" id="WP_165093907.1">
    <property type="nucleotide sequence ID" value="NZ_JAAKGU010000001.1"/>
</dbReference>
<dbReference type="AlphaFoldDB" id="A0A6M1PDA7"/>
<dbReference type="EMBL" id="JAAKGU010000001">
    <property type="protein sequence ID" value="NGM81259.1"/>
    <property type="molecule type" value="Genomic_DNA"/>
</dbReference>
<evidence type="ECO:0000313" key="1">
    <source>
        <dbReference type="EMBL" id="NGM81259.1"/>
    </source>
</evidence>
<gene>
    <name evidence="1" type="ORF">G5B47_02400</name>
</gene>